<feature type="transmembrane region" description="Helical" evidence="6">
    <location>
        <begin position="231"/>
        <end position="251"/>
    </location>
</feature>
<dbReference type="GO" id="GO:0005886">
    <property type="term" value="C:plasma membrane"/>
    <property type="evidence" value="ECO:0007669"/>
    <property type="project" value="UniProtKB-SubCell"/>
</dbReference>
<feature type="transmembrane region" description="Helical" evidence="6">
    <location>
        <begin position="31"/>
        <end position="52"/>
    </location>
</feature>
<organism evidence="7 8">
    <name type="scientific">Orenia metallireducens</name>
    <dbReference type="NCBI Taxonomy" id="1413210"/>
    <lineage>
        <taxon>Bacteria</taxon>
        <taxon>Bacillati</taxon>
        <taxon>Bacillota</taxon>
        <taxon>Clostridia</taxon>
        <taxon>Halanaerobiales</taxon>
        <taxon>Halobacteroidaceae</taxon>
        <taxon>Orenia</taxon>
    </lineage>
</organism>
<dbReference type="PANTHER" id="PTHR32196:SF72">
    <property type="entry name" value="RIBOSE IMPORT PERMEASE PROTEIN RBSC"/>
    <property type="match status" value="1"/>
</dbReference>
<evidence type="ECO:0000256" key="1">
    <source>
        <dbReference type="ARBA" id="ARBA00004651"/>
    </source>
</evidence>
<dbReference type="OrthoDB" id="9813906at2"/>
<comment type="caution">
    <text evidence="7">The sequence shown here is derived from an EMBL/GenBank/DDBJ whole genome shotgun (WGS) entry which is preliminary data.</text>
</comment>
<feature type="transmembrane region" description="Helical" evidence="6">
    <location>
        <begin position="176"/>
        <end position="197"/>
    </location>
</feature>
<feature type="transmembrane region" description="Helical" evidence="6">
    <location>
        <begin position="263"/>
        <end position="296"/>
    </location>
</feature>
<evidence type="ECO:0000256" key="5">
    <source>
        <dbReference type="ARBA" id="ARBA00023136"/>
    </source>
</evidence>
<evidence type="ECO:0000313" key="7">
    <source>
        <dbReference type="EMBL" id="OCL27987.1"/>
    </source>
</evidence>
<dbReference type="AlphaFoldDB" id="A0A1C0AC83"/>
<gene>
    <name evidence="7" type="ORF">U472_01955</name>
</gene>
<protein>
    <submittedName>
        <fullName evidence="7">Ribose ABC transporter permease</fullName>
    </submittedName>
</protein>
<dbReference type="InterPro" id="IPR001851">
    <property type="entry name" value="ABC_transp_permease"/>
</dbReference>
<dbReference type="GO" id="GO:0022857">
    <property type="term" value="F:transmembrane transporter activity"/>
    <property type="evidence" value="ECO:0007669"/>
    <property type="project" value="InterPro"/>
</dbReference>
<dbReference type="Pfam" id="PF02653">
    <property type="entry name" value="BPD_transp_2"/>
    <property type="match status" value="1"/>
</dbReference>
<feature type="transmembrane region" description="Helical" evidence="6">
    <location>
        <begin position="308"/>
        <end position="328"/>
    </location>
</feature>
<keyword evidence="5 6" id="KW-0472">Membrane</keyword>
<evidence type="ECO:0000256" key="4">
    <source>
        <dbReference type="ARBA" id="ARBA00022989"/>
    </source>
</evidence>
<feature type="transmembrane region" description="Helical" evidence="6">
    <location>
        <begin position="64"/>
        <end position="81"/>
    </location>
</feature>
<sequence length="332" mass="34551">MDLELTQKISSSDKKNSFFEKINNSYYKPEIYAVIGLILLSIALSIASPYFFTSRNMINLARQVSLNAIIATGMTFVILTGGIDLSVGSIVAFTGTLIAGFIVNSGMSPVLASILGLALGTSFGVFNGLVISNTKIPPIIVTLGTMSMARGAALLYTGGSPIAGLSAGFKFIGRGYLGAIPVPVWIMVLILAVASVVLNKTKFGRHVCALGDNEETVRLSGISVKAIKMKIYMITGFMSAIAGLILAARLGSGQPLAGEGWELDAIAATVVGGTDIMGGRGTIIGTLIGAFIIGMINNGLNLLNVSPYLQLVVKGAVIVGAVFVRSGVVKRK</sequence>
<keyword evidence="4 6" id="KW-1133">Transmembrane helix</keyword>
<evidence type="ECO:0000313" key="8">
    <source>
        <dbReference type="Proteomes" id="UP000093514"/>
    </source>
</evidence>
<dbReference type="EMBL" id="LWDV01000006">
    <property type="protein sequence ID" value="OCL27987.1"/>
    <property type="molecule type" value="Genomic_DNA"/>
</dbReference>
<evidence type="ECO:0000256" key="2">
    <source>
        <dbReference type="ARBA" id="ARBA00022475"/>
    </source>
</evidence>
<accession>A0A1C0AC83</accession>
<reference evidence="8" key="1">
    <citation type="submission" date="2016-07" db="EMBL/GenBank/DDBJ databases">
        <authorList>
            <person name="Florea S."/>
            <person name="Webb J.S."/>
            <person name="Jaromczyk J."/>
            <person name="Schardl C.L."/>
        </authorList>
    </citation>
    <scope>NUCLEOTIDE SEQUENCE [LARGE SCALE GENOMIC DNA]</scope>
    <source>
        <strain evidence="8">Z6</strain>
    </source>
</reference>
<reference evidence="7 8" key="2">
    <citation type="submission" date="2016-08" db="EMBL/GenBank/DDBJ databases">
        <title>Orenia metallireducens sp. nov. strain Z6, a Novel Metal-reducing Firmicute from the Deep Subsurface.</title>
        <authorList>
            <person name="Maxim B.I."/>
            <person name="Kenneth K."/>
            <person name="Flynn T.M."/>
            <person name="Oloughlin E.J."/>
            <person name="Locke R.A."/>
            <person name="Weber J.R."/>
            <person name="Egan S.M."/>
            <person name="Mackie R.I."/>
            <person name="Cann I.K."/>
        </authorList>
    </citation>
    <scope>NUCLEOTIDE SEQUENCE [LARGE SCALE GENOMIC DNA]</scope>
    <source>
        <strain evidence="7 8">Z6</strain>
    </source>
</reference>
<feature type="transmembrane region" description="Helical" evidence="6">
    <location>
        <begin position="110"/>
        <end position="130"/>
    </location>
</feature>
<keyword evidence="8" id="KW-1185">Reference proteome</keyword>
<name>A0A1C0AC83_9FIRM</name>
<evidence type="ECO:0000256" key="6">
    <source>
        <dbReference type="SAM" id="Phobius"/>
    </source>
</evidence>
<dbReference type="RefSeq" id="WP_068714984.1">
    <property type="nucleotide sequence ID" value="NZ_LWDV01000006.1"/>
</dbReference>
<evidence type="ECO:0000256" key="3">
    <source>
        <dbReference type="ARBA" id="ARBA00022692"/>
    </source>
</evidence>
<comment type="subcellular location">
    <subcellularLocation>
        <location evidence="1">Cell membrane</location>
        <topology evidence="1">Multi-pass membrane protein</topology>
    </subcellularLocation>
</comment>
<dbReference type="CDD" id="cd06579">
    <property type="entry name" value="TM_PBP1_transp_AraH_like"/>
    <property type="match status" value="1"/>
</dbReference>
<dbReference type="PANTHER" id="PTHR32196">
    <property type="entry name" value="ABC TRANSPORTER PERMEASE PROTEIN YPHD-RELATED-RELATED"/>
    <property type="match status" value="1"/>
</dbReference>
<keyword evidence="2" id="KW-1003">Cell membrane</keyword>
<keyword evidence="3 6" id="KW-0812">Transmembrane</keyword>
<proteinExistence type="predicted"/>
<dbReference type="Proteomes" id="UP000093514">
    <property type="component" value="Unassembled WGS sequence"/>
</dbReference>